<evidence type="ECO:0000313" key="2">
    <source>
        <dbReference type="Proteomes" id="UP000236447"/>
    </source>
</evidence>
<organism evidence="1 2">
    <name type="scientific">Phaeobacter inhibens</name>
    <dbReference type="NCBI Taxonomy" id="221822"/>
    <lineage>
        <taxon>Bacteria</taxon>
        <taxon>Pseudomonadati</taxon>
        <taxon>Pseudomonadota</taxon>
        <taxon>Alphaproteobacteria</taxon>
        <taxon>Rhodobacterales</taxon>
        <taxon>Roseobacteraceae</taxon>
        <taxon>Phaeobacter</taxon>
    </lineage>
</organism>
<dbReference type="EMBL" id="CP010725">
    <property type="protein sequence ID" value="AUR00796.1"/>
    <property type="molecule type" value="Genomic_DNA"/>
</dbReference>
<sequence length="80" mass="9475">MFNASDYFTVNTPVEEKDMPNKQQRRTWPLISRISPRAAELLKEAEALDGISIDFADMFEWDHRKLKSEEERLKTLLNDF</sequence>
<reference evidence="1 2" key="2">
    <citation type="journal article" date="2017" name="Genome Biol. Evol.">
        <title>Trajectories and Drivers of Genome Evolution in Surface-Associated Marine Phaeobacter.</title>
        <authorList>
            <person name="Freese H.M."/>
            <person name="Sikorski J."/>
            <person name="Bunk B."/>
            <person name="Scheuner C."/>
            <person name="Meier-Kolthoff J.P."/>
            <person name="Sproer C."/>
            <person name="Gram L."/>
            <person name="Overmann J."/>
        </authorList>
    </citation>
    <scope>NUCLEOTIDE SEQUENCE [LARGE SCALE GENOMIC DNA]</scope>
    <source>
        <strain evidence="1 2">P88</strain>
    </source>
</reference>
<dbReference type="RefSeq" id="WP_102884188.1">
    <property type="nucleotide sequence ID" value="NZ_CP010725.1"/>
</dbReference>
<gene>
    <name evidence="1" type="ORF">PhaeoP88_03475</name>
</gene>
<proteinExistence type="predicted"/>
<accession>A0A2I7KDY2</accession>
<evidence type="ECO:0000313" key="1">
    <source>
        <dbReference type="EMBL" id="AUR00796.1"/>
    </source>
</evidence>
<dbReference type="AlphaFoldDB" id="A0A2I7KDY2"/>
<protein>
    <submittedName>
        <fullName evidence="1">Uncharacterized protein</fullName>
    </submittedName>
</protein>
<dbReference type="Proteomes" id="UP000236447">
    <property type="component" value="Chromosome"/>
</dbReference>
<name>A0A2I7KDY2_9RHOB</name>
<reference evidence="1 2" key="1">
    <citation type="journal article" date="2017" name="Front. Microbiol.">
        <title>Phaeobacter piscinae sp. nov., a species of the Roseobacter group and potential aquaculture probiont.</title>
        <authorList>
            <person name="Sonnenschein E.C."/>
            <person name="Phippen C.B.W."/>
            <person name="Nielsen K.F."/>
            <person name="Mateiu R.V."/>
            <person name="Melchiorsen J."/>
            <person name="Gram L."/>
            <person name="Overmann J."/>
            <person name="Freese H.M."/>
        </authorList>
    </citation>
    <scope>NUCLEOTIDE SEQUENCE [LARGE SCALE GENOMIC DNA]</scope>
    <source>
        <strain evidence="1 2">P88</strain>
    </source>
</reference>